<dbReference type="SUPFAM" id="SSF51735">
    <property type="entry name" value="NAD(P)-binding Rossmann-fold domains"/>
    <property type="match status" value="1"/>
</dbReference>
<dbReference type="SUPFAM" id="SSF55347">
    <property type="entry name" value="Glyceraldehyde-3-phosphate dehydrogenase-like, C-terminal domain"/>
    <property type="match status" value="1"/>
</dbReference>
<dbReference type="Pfam" id="PF01408">
    <property type="entry name" value="GFO_IDH_MocA"/>
    <property type="match status" value="1"/>
</dbReference>
<protein>
    <submittedName>
        <fullName evidence="3">Oxidoreductase domain protein</fullName>
    </submittedName>
</protein>
<dbReference type="InterPro" id="IPR055170">
    <property type="entry name" value="GFO_IDH_MocA-like_dom"/>
</dbReference>
<dbReference type="Gene3D" id="3.30.360.10">
    <property type="entry name" value="Dihydrodipicolinate Reductase, domain 2"/>
    <property type="match status" value="1"/>
</dbReference>
<evidence type="ECO:0000259" key="1">
    <source>
        <dbReference type="Pfam" id="PF01408"/>
    </source>
</evidence>
<dbReference type="PANTHER" id="PTHR43377:SF1">
    <property type="entry name" value="BILIVERDIN REDUCTASE A"/>
    <property type="match status" value="1"/>
</dbReference>
<name>D1CIB9_THET1</name>
<dbReference type="Pfam" id="PF22725">
    <property type="entry name" value="GFO_IDH_MocA_C3"/>
    <property type="match status" value="1"/>
</dbReference>
<dbReference type="InterPro" id="IPR036291">
    <property type="entry name" value="NAD(P)-bd_dom_sf"/>
</dbReference>
<proteinExistence type="predicted"/>
<evidence type="ECO:0000313" key="3">
    <source>
        <dbReference type="EMBL" id="ACZ43490.1"/>
    </source>
</evidence>
<gene>
    <name evidence="3" type="ordered locus">Tter_2602</name>
</gene>
<reference evidence="4" key="1">
    <citation type="journal article" date="2010" name="Stand. Genomic Sci.">
        <title>Complete genome sequence of 'Thermobaculum terrenum' type strain (YNP1).</title>
        <authorList>
            <person name="Kiss H."/>
            <person name="Cleland D."/>
            <person name="Lapidus A."/>
            <person name="Lucas S."/>
            <person name="Glavina Del Rio T."/>
            <person name="Nolan M."/>
            <person name="Tice H."/>
            <person name="Han C."/>
            <person name="Goodwin L."/>
            <person name="Pitluck S."/>
            <person name="Liolios K."/>
            <person name="Ivanova N."/>
            <person name="Mavromatis K."/>
            <person name="Ovchinnikova G."/>
            <person name="Pati A."/>
            <person name="Chen A."/>
            <person name="Palaniappan K."/>
            <person name="Land M."/>
            <person name="Hauser L."/>
            <person name="Chang Y."/>
            <person name="Jeffries C."/>
            <person name="Lu M."/>
            <person name="Brettin T."/>
            <person name="Detter J."/>
            <person name="Goker M."/>
            <person name="Tindall B."/>
            <person name="Beck B."/>
            <person name="McDermott T."/>
            <person name="Woyke T."/>
            <person name="Bristow J."/>
            <person name="Eisen J."/>
            <person name="Markowitz V."/>
            <person name="Hugenholtz P."/>
            <person name="Kyrpides N."/>
            <person name="Klenk H."/>
            <person name="Cheng J."/>
        </authorList>
    </citation>
    <scope>NUCLEOTIDE SEQUENCE [LARGE SCALE GENOMIC DNA]</scope>
    <source>
        <strain evidence="4">ATCC BAA-798 / YNP1</strain>
    </source>
</reference>
<accession>D1CIB9</accession>
<feature type="domain" description="GFO/IDH/MocA-like oxidoreductase" evidence="2">
    <location>
        <begin position="134"/>
        <end position="255"/>
    </location>
</feature>
<evidence type="ECO:0000259" key="2">
    <source>
        <dbReference type="Pfam" id="PF22725"/>
    </source>
</evidence>
<dbReference type="InterPro" id="IPR051450">
    <property type="entry name" value="Gfo/Idh/MocA_Oxidoreductases"/>
</dbReference>
<dbReference type="AlphaFoldDB" id="D1CIB9"/>
<dbReference type="RefSeq" id="WP_012876521.1">
    <property type="nucleotide sequence ID" value="NC_013526.1"/>
</dbReference>
<organism evidence="3 4">
    <name type="scientific">Thermobaculum terrenum (strain ATCC BAA-798 / CCMEE 7001 / YNP1)</name>
    <dbReference type="NCBI Taxonomy" id="525904"/>
    <lineage>
        <taxon>Bacteria</taxon>
        <taxon>Bacillati</taxon>
        <taxon>Chloroflexota</taxon>
        <taxon>Chloroflexia</taxon>
        <taxon>Candidatus Thermobaculales</taxon>
        <taxon>Candidatus Thermobaculaceae</taxon>
        <taxon>Thermobaculum</taxon>
    </lineage>
</organism>
<keyword evidence="4" id="KW-1185">Reference proteome</keyword>
<dbReference type="InterPro" id="IPR000683">
    <property type="entry name" value="Gfo/Idh/MocA-like_OxRdtase_N"/>
</dbReference>
<dbReference type="KEGG" id="ttr:Tter_2602"/>
<dbReference type="HOGENOM" id="CLU_023194_1_2_0"/>
<dbReference type="eggNOG" id="COG0673">
    <property type="taxonomic scope" value="Bacteria"/>
</dbReference>
<feature type="domain" description="Gfo/Idh/MocA-like oxidoreductase N-terminal" evidence="1">
    <location>
        <begin position="20"/>
        <end position="122"/>
    </location>
</feature>
<dbReference type="PANTHER" id="PTHR43377">
    <property type="entry name" value="BILIVERDIN REDUCTASE A"/>
    <property type="match status" value="1"/>
</dbReference>
<dbReference type="GO" id="GO:0000166">
    <property type="term" value="F:nucleotide binding"/>
    <property type="evidence" value="ECO:0007669"/>
    <property type="project" value="InterPro"/>
</dbReference>
<evidence type="ECO:0000313" key="4">
    <source>
        <dbReference type="Proteomes" id="UP000000323"/>
    </source>
</evidence>
<dbReference type="Gene3D" id="3.40.50.720">
    <property type="entry name" value="NAD(P)-binding Rossmann-like Domain"/>
    <property type="match status" value="1"/>
</dbReference>
<dbReference type="STRING" id="525904.Tter_2602"/>
<dbReference type="EMBL" id="CP001826">
    <property type="protein sequence ID" value="ACZ43490.1"/>
    <property type="molecule type" value="Genomic_DNA"/>
</dbReference>
<sequence length="334" mass="36044">MSANAKIRVAILSAAHLHADSYARVLGGREDAELVCLWDDDPARGQAKAEEYHTRYEPDLERALGACDGVVICAENSRHRELALAAASAGVHVLCEKPLATSPGDAREMVDSCRRAGVLLGTAFPVRHATASFELRAALEGGKLGELVSIRGTNRGTMPGGWFVQPELSGGGAVTDHTVHVVDLVRFVTGREFESVYAEADTRFYEDLGVEDCGLLVMRLEGGVVVTLDPSWSRPNKAFPTWGDVTLQVVGTEGIADFNYTAQHSKFYSNSRVRAAELPWGEDGDALMIEDFLAAIREGRTPLASGEDGLRAVEVVHAAYESVRSAQVSRVQHV</sequence>
<dbReference type="Proteomes" id="UP000000323">
    <property type="component" value="Chromosome 2"/>
</dbReference>